<dbReference type="EMBL" id="CP027033">
    <property type="protein sequence ID" value="AXR82329.1"/>
    <property type="molecule type" value="Genomic_DNA"/>
</dbReference>
<keyword evidence="4" id="KW-1185">Reference proteome</keyword>
<protein>
    <submittedName>
        <fullName evidence="2">Sensor protein</fullName>
    </submittedName>
</protein>
<evidence type="ECO:0000313" key="4">
    <source>
        <dbReference type="Proteomes" id="UP000258613"/>
    </source>
</evidence>
<dbReference type="Proteomes" id="UP000258613">
    <property type="component" value="Chromosome"/>
</dbReference>
<reference evidence="5" key="1">
    <citation type="submission" date="2017-10" db="EMBL/GenBank/DDBJ databases">
        <title>Phenotypic and genomic properties of facultatively anaerobic sulfur-reducing natronoarchaea from hypersaline soda lakes.</title>
        <authorList>
            <person name="Sorokin D.Y."/>
            <person name="Kublanov I.V."/>
            <person name="Roman P."/>
            <person name="Sinninghe Damste J.S."/>
            <person name="Golyshin P.N."/>
            <person name="Rojo D."/>
            <person name="Ciordia S."/>
            <person name="Mena Md.C."/>
            <person name="Ferrer M."/>
            <person name="Messina E."/>
            <person name="Smedile F."/>
            <person name="La Spada G."/>
            <person name="La Cono V."/>
            <person name="Yakimov M.M."/>
        </authorList>
    </citation>
    <scope>NUCLEOTIDE SEQUENCE [LARGE SCALE GENOMIC DNA]</scope>
    <source>
        <strain evidence="5">AArc1</strain>
    </source>
</reference>
<dbReference type="PIRSF" id="PIRSF030471">
    <property type="entry name" value="STR_Vng0742h_prd"/>
    <property type="match status" value="1"/>
</dbReference>
<evidence type="ECO:0000259" key="1">
    <source>
        <dbReference type="Pfam" id="PF10069"/>
    </source>
</evidence>
<dbReference type="KEGG" id="nag:AArcMg_2335"/>
<dbReference type="InterPro" id="IPR016954">
    <property type="entry name" value="Uncharacterised_Vng0742h"/>
</dbReference>
<accession>A0A346PDS8</accession>
<dbReference type="Pfam" id="PF10069">
    <property type="entry name" value="DICT"/>
    <property type="match status" value="1"/>
</dbReference>
<reference evidence="3" key="3">
    <citation type="journal article" date="2019" name="Int. J. Syst. Evol. Microbiol.">
        <title>Natronolimnobius sulfurireducens sp. nov. and Halalkaliarchaeum desulfuricum gen. nov., sp. nov., the first sulfur-respiring alkaliphilic haloarchaea from hypersaline alkaline lakes.</title>
        <authorList>
            <person name="Sorokin D.Y."/>
            <person name="Yakimov M."/>
            <person name="Messina E."/>
            <person name="Merkel A.Y."/>
            <person name="Bale N.J."/>
            <person name="Sinninghe Damste J.S."/>
        </authorList>
    </citation>
    <scope>NUCLEOTIDE SEQUENCE</scope>
    <source>
        <strain evidence="3">AArc-Mg</strain>
        <strain evidence="2">AArc1</strain>
    </source>
</reference>
<accession>A0A346PS34</accession>
<dbReference type="AlphaFoldDB" id="A0A346PS34"/>
<gene>
    <name evidence="2" type="ORF">AArc1_1336</name>
    <name evidence="3" type="ORF">AArcMg_2335</name>
</gene>
<dbReference type="Proteomes" id="UP000258707">
    <property type="component" value="Chromosome"/>
</dbReference>
<name>A0A346PS34_9EURY</name>
<evidence type="ECO:0000313" key="5">
    <source>
        <dbReference type="Proteomes" id="UP000258707"/>
    </source>
</evidence>
<sequence length="259" mass="28920">MPTLREALAEVEGRRKRLEVYTDDGAVAGELQRQFAVYNVDVDHWFRGRDGDGGCLVVRDGDGVFRGAVGLDHLEAILSPTVHPPWTIDNESVDVAELFDFLENTVFASYDRRQLLGATREFEARAWRVGAGRLYAGFQRREALVAQRGVYERLAERGSLSVTAFVADEWTDAVEDMEGVRIVDRDRNGVAEFWFVVFDGDGSDLRKCALVAEERGSGTYAGFWTYDPATVDGLVASLESLAEDVLERDDSDELLDGRR</sequence>
<organism evidence="3 4">
    <name type="scientific">Natrarchaeobaculum sulfurireducens</name>
    <dbReference type="NCBI Taxonomy" id="2044521"/>
    <lineage>
        <taxon>Archaea</taxon>
        <taxon>Methanobacteriati</taxon>
        <taxon>Methanobacteriota</taxon>
        <taxon>Stenosarchaea group</taxon>
        <taxon>Halobacteria</taxon>
        <taxon>Halobacteriales</taxon>
        <taxon>Natrialbaceae</taxon>
        <taxon>Natrarchaeobaculum</taxon>
    </lineage>
</organism>
<feature type="domain" description="DICT" evidence="1">
    <location>
        <begin position="106"/>
        <end position="214"/>
    </location>
</feature>
<dbReference type="RefSeq" id="WP_186336665.1">
    <property type="nucleotide sequence ID" value="NZ_CP024047.1"/>
</dbReference>
<reference evidence="4" key="2">
    <citation type="submission" date="2018-02" db="EMBL/GenBank/DDBJ databases">
        <title>Phenotypic and genomic properties of facultatively anaerobic sulfur-reducing natronoarchaea from hypersaline soda lakes.</title>
        <authorList>
            <person name="Sorokin D.Y."/>
            <person name="Kublanov I.V."/>
            <person name="Roman P."/>
            <person name="Sinninghe Damste J.S."/>
            <person name="Golyshin P.N."/>
            <person name="Rojo D."/>
            <person name="Ciordia S."/>
            <person name="Mena M.D.C."/>
            <person name="Ferrer M."/>
            <person name="Messina E."/>
            <person name="Smedile F."/>
            <person name="La Spada G."/>
            <person name="La Cono V."/>
            <person name="Yakimov M.M."/>
        </authorList>
    </citation>
    <scope>NUCLEOTIDE SEQUENCE [LARGE SCALE GENOMIC DNA]</scope>
    <source>
        <strain evidence="4">AArc-Mg</strain>
    </source>
</reference>
<dbReference type="OrthoDB" id="198447at2157"/>
<evidence type="ECO:0000313" key="2">
    <source>
        <dbReference type="EMBL" id="AXR77673.1"/>
    </source>
</evidence>
<dbReference type="KEGG" id="nan:AArc1_1336"/>
<dbReference type="EMBL" id="CP024047">
    <property type="protein sequence ID" value="AXR77673.1"/>
    <property type="molecule type" value="Genomic_DNA"/>
</dbReference>
<dbReference type="GeneID" id="37642822"/>
<dbReference type="InterPro" id="IPR019278">
    <property type="entry name" value="DICT_dom"/>
</dbReference>
<evidence type="ECO:0000313" key="3">
    <source>
        <dbReference type="EMBL" id="AXR82329.1"/>
    </source>
</evidence>
<proteinExistence type="predicted"/>